<sequence length="158" mass="17104">MARGSTLFLKATVVLIGLLILAVCILGLPLVGKELLEDYPGYVIYPIVGGLYLTTIPFYYALFQALRLLGFIDRNNAFSELSVAALKRIKASAVAISLVFVAILPFFLILGQQDDAPGIVLVNLVFVFASMVIAVFAAVLQKLLKNAIDIQSELDLTV</sequence>
<dbReference type="EMBL" id="JBJURJ010000017">
    <property type="protein sequence ID" value="MFM9331229.1"/>
    <property type="molecule type" value="Genomic_DNA"/>
</dbReference>
<name>A0ACC7P6J9_9BACL</name>
<gene>
    <name evidence="1" type="ORF">ACI1P1_23315</name>
</gene>
<protein>
    <submittedName>
        <fullName evidence="1">DUF2975 domain-containing protein</fullName>
    </submittedName>
</protein>
<evidence type="ECO:0000313" key="2">
    <source>
        <dbReference type="Proteomes" id="UP001631969"/>
    </source>
</evidence>
<comment type="caution">
    <text evidence="1">The sequence shown here is derived from an EMBL/GenBank/DDBJ whole genome shotgun (WGS) entry which is preliminary data.</text>
</comment>
<organism evidence="1 2">
    <name type="scientific">Paenibacillus mesotrionivorans</name>
    <dbReference type="NCBI Taxonomy" id="3160968"/>
    <lineage>
        <taxon>Bacteria</taxon>
        <taxon>Bacillati</taxon>
        <taxon>Bacillota</taxon>
        <taxon>Bacilli</taxon>
        <taxon>Bacillales</taxon>
        <taxon>Paenibacillaceae</taxon>
        <taxon>Paenibacillus</taxon>
    </lineage>
</organism>
<dbReference type="Proteomes" id="UP001631969">
    <property type="component" value="Unassembled WGS sequence"/>
</dbReference>
<proteinExistence type="predicted"/>
<keyword evidence="2" id="KW-1185">Reference proteome</keyword>
<evidence type="ECO:0000313" key="1">
    <source>
        <dbReference type="EMBL" id="MFM9331229.1"/>
    </source>
</evidence>
<accession>A0ACC7P6J9</accession>
<reference evidence="1" key="1">
    <citation type="submission" date="2024-12" db="EMBL/GenBank/DDBJ databases">
        <authorList>
            <person name="Wu N."/>
        </authorList>
    </citation>
    <scope>NUCLEOTIDE SEQUENCE</scope>
    <source>
        <strain evidence="1">P15</strain>
    </source>
</reference>